<dbReference type="Proteomes" id="UP000003250">
    <property type="component" value="Unassembled WGS sequence"/>
</dbReference>
<dbReference type="CDD" id="cd07750">
    <property type="entry name" value="PolyPPase_VTC_like"/>
    <property type="match status" value="1"/>
</dbReference>
<dbReference type="InterPro" id="IPR018966">
    <property type="entry name" value="VTC_domain"/>
</dbReference>
<organism evidence="2 3">
    <name type="scientific">Mesorhizobium alhagi CCNWXJ12-2</name>
    <dbReference type="NCBI Taxonomy" id="1107882"/>
    <lineage>
        <taxon>Bacteria</taxon>
        <taxon>Pseudomonadati</taxon>
        <taxon>Pseudomonadota</taxon>
        <taxon>Alphaproteobacteria</taxon>
        <taxon>Hyphomicrobiales</taxon>
        <taxon>Phyllobacteriaceae</taxon>
        <taxon>Allomesorhizobium</taxon>
    </lineage>
</organism>
<reference evidence="2 3" key="1">
    <citation type="journal article" date="2012" name="J. Bacteriol.">
        <title>Draft Genome Sequence of Mesorhizobium alhagi CCNWXJ12-2T, a Novel Salt-Resistant Species Isolated from the Desert of Northwestern China.</title>
        <authorList>
            <person name="Zhou M."/>
            <person name="Chen W."/>
            <person name="Chen H."/>
            <person name="Wei G."/>
        </authorList>
    </citation>
    <scope>NUCLEOTIDE SEQUENCE [LARGE SCALE GENOMIC DNA]</scope>
    <source>
        <strain evidence="2 3">CCNWXJ12-2</strain>
    </source>
</reference>
<dbReference type="Gene3D" id="3.20.100.30">
    <property type="entry name" value="VTC, catalytic tunnel domain"/>
    <property type="match status" value="1"/>
</dbReference>
<feature type="domain" description="VTC" evidence="1">
    <location>
        <begin position="32"/>
        <end position="239"/>
    </location>
</feature>
<evidence type="ECO:0000259" key="1">
    <source>
        <dbReference type="Pfam" id="PF09359"/>
    </source>
</evidence>
<keyword evidence="3" id="KW-1185">Reference proteome</keyword>
<proteinExistence type="predicted"/>
<accession>H0I264</accession>
<dbReference type="PATRIC" id="fig|1107882.3.peg.6339"/>
<name>H0I264_9HYPH</name>
<dbReference type="EMBL" id="AHAM01000297">
    <property type="protein sequence ID" value="EHK52950.1"/>
    <property type="molecule type" value="Genomic_DNA"/>
</dbReference>
<protein>
    <recommendedName>
        <fullName evidence="1">VTC domain-containing protein</fullName>
    </recommendedName>
</protein>
<dbReference type="InterPro" id="IPR042267">
    <property type="entry name" value="VTC_sf"/>
</dbReference>
<dbReference type="Pfam" id="PF09359">
    <property type="entry name" value="VTC"/>
    <property type="match status" value="1"/>
</dbReference>
<sequence>MSSIANTDVRLERVFDPISLATLNAKAEMLERLDNKYVVGAGILHRAAAELARHFDILEIEGRRAFTYETCYFDNSDRRSYFDHHQGRRQRAKVRVRKYVDAGLCFVEVKLKDKRGATIKKRLPYEIGKFGVLDETALAYVDGVYFDQYRHEFPYALERVLDMSYVRMTLVAKEGGERMTIDSGIRFFAPGSSHAINDDHFILETKSANANGIADRILRAMHQHPTKHCSKYCTGIAILNQAPRHNKFLPALRKLGSVPAPQTAKALPGREIEAAA</sequence>
<gene>
    <name evidence="2" type="ORF">MAXJ12_32809</name>
</gene>
<dbReference type="GO" id="GO:0006799">
    <property type="term" value="P:polyphosphate biosynthetic process"/>
    <property type="evidence" value="ECO:0007669"/>
    <property type="project" value="UniProtKB-ARBA"/>
</dbReference>
<evidence type="ECO:0000313" key="3">
    <source>
        <dbReference type="Proteomes" id="UP000003250"/>
    </source>
</evidence>
<dbReference type="RefSeq" id="WP_008840121.1">
    <property type="nucleotide sequence ID" value="NZ_AHAM01000297.1"/>
</dbReference>
<dbReference type="AlphaFoldDB" id="H0I264"/>
<evidence type="ECO:0000313" key="2">
    <source>
        <dbReference type="EMBL" id="EHK52950.1"/>
    </source>
</evidence>
<dbReference type="OrthoDB" id="148766at2"/>